<keyword evidence="8" id="KW-1185">Reference proteome</keyword>
<dbReference type="InterPro" id="IPR004344">
    <property type="entry name" value="TTL/TTLL_fam"/>
</dbReference>
<dbReference type="GO" id="GO:0036064">
    <property type="term" value="C:ciliary basal body"/>
    <property type="evidence" value="ECO:0007669"/>
    <property type="project" value="TreeGrafter"/>
</dbReference>
<dbReference type="EMBL" id="SJOL01007866">
    <property type="protein sequence ID" value="TGZ61657.1"/>
    <property type="molecule type" value="Genomic_DNA"/>
</dbReference>
<organism evidence="7 8">
    <name type="scientific">Opisthorchis felineus</name>
    <dbReference type="NCBI Taxonomy" id="147828"/>
    <lineage>
        <taxon>Eukaryota</taxon>
        <taxon>Metazoa</taxon>
        <taxon>Spiralia</taxon>
        <taxon>Lophotrochozoa</taxon>
        <taxon>Platyhelminthes</taxon>
        <taxon>Trematoda</taxon>
        <taxon>Digenea</taxon>
        <taxon>Opisthorchiida</taxon>
        <taxon>Opisthorchiata</taxon>
        <taxon>Opisthorchiidae</taxon>
        <taxon>Opisthorchis</taxon>
    </lineage>
</organism>
<dbReference type="Proteomes" id="UP000308267">
    <property type="component" value="Unassembled WGS sequence"/>
</dbReference>
<name>A0A4S2LM85_OPIFE</name>
<dbReference type="PANTHER" id="PTHR12241">
    <property type="entry name" value="TUBULIN POLYGLUTAMYLASE"/>
    <property type="match status" value="1"/>
</dbReference>
<dbReference type="Gene3D" id="3.30.470.20">
    <property type="entry name" value="ATP-grasp fold, B domain"/>
    <property type="match status" value="1"/>
</dbReference>
<accession>A0A4S2LM85</accession>
<feature type="region of interest" description="Disordered" evidence="6">
    <location>
        <begin position="281"/>
        <end position="305"/>
    </location>
</feature>
<comment type="similarity">
    <text evidence="1">Belongs to the tubulin--tyrosine ligase family.</text>
</comment>
<sequence length="305" mass="34331">MLKQLKSNAVHEGTPHTAKFGVRKGAPGSYIIKYKCTLTNTIGNVLRNRGWQEVSREDECEFYWCEPMAMKELFDHGLPNCLMKVCHFRNHHEKTAPDYDSEKGCKWSVCKLRRFLQAQHGFAKVTELFNRIDMIFVISLLSVQKIMIQDKRCFELYGYDILIDNELKPWLLEINASPSLTASSKEDYILKCSLLDDMLDVVDLEGRLVGDEKRVGDFDLVWDDGPVSPTNRTTAGWIAEAMAVLKPSPNDNTTGSSGSGPFVLRPGGFPKLNSYLGCISSKPDSIKTRQKRSSAESKPTLVAQT</sequence>
<evidence type="ECO:0000256" key="3">
    <source>
        <dbReference type="ARBA" id="ARBA00022741"/>
    </source>
</evidence>
<gene>
    <name evidence="7" type="ORF">CRM22_007877</name>
</gene>
<dbReference type="SUPFAM" id="SSF56059">
    <property type="entry name" value="Glutathione synthetase ATP-binding domain-like"/>
    <property type="match status" value="1"/>
</dbReference>
<proteinExistence type="inferred from homology"/>
<dbReference type="AlphaFoldDB" id="A0A4S2LM85"/>
<keyword evidence="2" id="KW-0436">Ligase</keyword>
<dbReference type="GO" id="GO:0005524">
    <property type="term" value="F:ATP binding"/>
    <property type="evidence" value="ECO:0007669"/>
    <property type="project" value="UniProtKB-KW"/>
</dbReference>
<dbReference type="Pfam" id="PF03133">
    <property type="entry name" value="TTL"/>
    <property type="match status" value="1"/>
</dbReference>
<dbReference type="GO" id="GO:0070740">
    <property type="term" value="F:tubulin-glutamic acid ligase activity"/>
    <property type="evidence" value="ECO:0007669"/>
    <property type="project" value="TreeGrafter"/>
</dbReference>
<evidence type="ECO:0000313" key="8">
    <source>
        <dbReference type="Proteomes" id="UP000308267"/>
    </source>
</evidence>
<dbReference type="PROSITE" id="PS51221">
    <property type="entry name" value="TTL"/>
    <property type="match status" value="1"/>
</dbReference>
<dbReference type="GO" id="GO:0015631">
    <property type="term" value="F:tubulin binding"/>
    <property type="evidence" value="ECO:0007669"/>
    <property type="project" value="TreeGrafter"/>
</dbReference>
<evidence type="ECO:0000256" key="6">
    <source>
        <dbReference type="SAM" id="MobiDB-lite"/>
    </source>
</evidence>
<comment type="caution">
    <text evidence="7">The sequence shown here is derived from an EMBL/GenBank/DDBJ whole genome shotgun (WGS) entry which is preliminary data.</text>
</comment>
<keyword evidence="3" id="KW-0547">Nucleotide-binding</keyword>
<dbReference type="GO" id="GO:0000226">
    <property type="term" value="P:microtubule cytoskeleton organization"/>
    <property type="evidence" value="ECO:0007669"/>
    <property type="project" value="TreeGrafter"/>
</dbReference>
<reference evidence="7 8" key="1">
    <citation type="journal article" date="2019" name="BMC Genomics">
        <title>New insights from Opisthorchis felineus genome: update on genomics of the epidemiologically important liver flukes.</title>
        <authorList>
            <person name="Ershov N.I."/>
            <person name="Mordvinov V.A."/>
            <person name="Prokhortchouk E.B."/>
            <person name="Pakharukova M.Y."/>
            <person name="Gunbin K.V."/>
            <person name="Ustyantsev K."/>
            <person name="Genaev M.A."/>
            <person name="Blinov A.G."/>
            <person name="Mazur A."/>
            <person name="Boulygina E."/>
            <person name="Tsygankova S."/>
            <person name="Khrameeva E."/>
            <person name="Chekanov N."/>
            <person name="Fan G."/>
            <person name="Xiao A."/>
            <person name="Zhang H."/>
            <person name="Xu X."/>
            <person name="Yang H."/>
            <person name="Solovyev V."/>
            <person name="Lee S.M."/>
            <person name="Liu X."/>
            <person name="Afonnikov D.A."/>
            <person name="Skryabin K.G."/>
        </authorList>
    </citation>
    <scope>NUCLEOTIDE SEQUENCE [LARGE SCALE GENOMIC DNA]</scope>
    <source>
        <strain evidence="7">AK-0245</strain>
        <tissue evidence="7">Whole organism</tissue>
    </source>
</reference>
<evidence type="ECO:0000256" key="1">
    <source>
        <dbReference type="ARBA" id="ARBA00006820"/>
    </source>
</evidence>
<evidence type="ECO:0000256" key="4">
    <source>
        <dbReference type="ARBA" id="ARBA00022840"/>
    </source>
</evidence>
<evidence type="ECO:0000256" key="2">
    <source>
        <dbReference type="ARBA" id="ARBA00022598"/>
    </source>
</evidence>
<dbReference type="PANTHER" id="PTHR12241:SF39">
    <property type="entry name" value="TUBULIN POLYGLUTAMYLASE TTLL9-RELATED"/>
    <property type="match status" value="1"/>
</dbReference>
<evidence type="ECO:0000256" key="5">
    <source>
        <dbReference type="ARBA" id="ARBA00030445"/>
    </source>
</evidence>
<protein>
    <recommendedName>
        <fullName evidence="5">Tubulin--tyrosine ligase-like protein 9</fullName>
    </recommendedName>
</protein>
<evidence type="ECO:0000313" key="7">
    <source>
        <dbReference type="EMBL" id="TGZ61657.1"/>
    </source>
</evidence>
<dbReference type="STRING" id="147828.A0A4S2LM85"/>
<keyword evidence="4" id="KW-0067">ATP-binding</keyword>
<dbReference type="OrthoDB" id="202825at2759"/>